<evidence type="ECO:0000256" key="3">
    <source>
        <dbReference type="ARBA" id="ARBA00022772"/>
    </source>
</evidence>
<dbReference type="Pfam" id="PF02727">
    <property type="entry name" value="Cu_amine_oxidN2"/>
    <property type="match status" value="1"/>
</dbReference>
<comment type="PTM">
    <text evidence="7 8">Topaquinone (TPQ) is generated by copper-dependent autoxidation of a specific tyrosyl residue.</text>
</comment>
<dbReference type="Gene3D" id="3.10.450.40">
    <property type="match status" value="2"/>
</dbReference>
<sequence>MGRALALVLFAACFAVSYAKNCPVYNKGQGPTADRRQAPKERSIFDELNDKEIVAVRDFLLKQSELGLVPYANATANDSVIYTMELLPPPKAEALAFLDAKGPKPQRRAVALLFLLGASTPQLMQVEVGPLPKPTYYKELKFPHQLQDKINIHQRPGSGPELAVWEELVVATMTELEDMLKAELGGYHYVDCTDKCLWYTDSAPRGMDNRQRATWIWFVRYLPGLYAHPVGLEFLVNTTGTDVSKWHISKIFFGNRLWDTAEELLQYYRDNNNTLPGFKVHTPDEAEASYSSMDLTPEEVENGRPTNKRWGPITYEPYGKRYFISGNHISYMGWELDVGVRTSSGVRAWDMRFKGQRQVYEWSMQQAYASYGFGSSMYQRSTHYLDHSWGMGPSHHELVHGVDCPLTASYLDQWHHWDSDAPFKLPNSICIFEQNTNSPYRRHYDKDFEGSYRFYAGVPTYQLVIRSISAVYNYDYLFDIILYMDGTMEQKMVAYGYPQAVRYNDDGSDSKYGYKFFYDVGGSVHDHIIQWKVDIEVNGTSNSVQLDEVKVEKVDYPFNPLVPSGYQKYVHRRLLDNETEALLNVDAKRPTHHIIVNEDSKNSWGSLRGMLVQVIRPFYQLLPDDFEGWMPSNWWTKQQIAVSVRKDEESMSGSILEQASSLDPVMDFRKFFDGESIRKKDLVLWINVGHQHIPVAEDAPNTPSGASYDGFSLRPYNLHDKDTSTDLLETTYITKDENGTQIRKSYGMPRDSTGKCIPTFANVKWDGNY</sequence>
<comment type="cofactor">
    <cofactor evidence="8">
        <name>Cu cation</name>
        <dbReference type="ChEBI" id="CHEBI:23378"/>
    </cofactor>
    <text evidence="8">Contains 1 topaquinone per subunit.</text>
</comment>
<proteinExistence type="inferred from homology"/>
<dbReference type="SUPFAM" id="SSF54416">
    <property type="entry name" value="Amine oxidase N-terminal region"/>
    <property type="match status" value="2"/>
</dbReference>
<dbReference type="EMBL" id="HBHD01001647">
    <property type="protein sequence ID" value="CAD9652228.1"/>
    <property type="molecule type" value="Transcribed_RNA"/>
</dbReference>
<feature type="domain" description="Copper amine oxidase N3-terminal" evidence="12">
    <location>
        <begin position="189"/>
        <end position="252"/>
    </location>
</feature>
<feature type="active site" description="Proton acceptor" evidence="6">
    <location>
        <position position="386"/>
    </location>
</feature>
<keyword evidence="5 8" id="KW-0186">Copper</keyword>
<dbReference type="InterPro" id="IPR016182">
    <property type="entry name" value="Cu_amine_oxidase_N-reg"/>
</dbReference>
<evidence type="ECO:0000256" key="2">
    <source>
        <dbReference type="ARBA" id="ARBA00022723"/>
    </source>
</evidence>
<evidence type="ECO:0000256" key="7">
    <source>
        <dbReference type="PIRSR" id="PIRSR600269-51"/>
    </source>
</evidence>
<keyword evidence="9" id="KW-0732">Signal</keyword>
<evidence type="ECO:0000313" key="13">
    <source>
        <dbReference type="EMBL" id="CAD9652228.1"/>
    </source>
</evidence>
<dbReference type="PANTHER" id="PTHR10638">
    <property type="entry name" value="COPPER AMINE OXIDASE"/>
    <property type="match status" value="1"/>
</dbReference>
<dbReference type="PRINTS" id="PR00766">
    <property type="entry name" value="CUDAOXIDASE"/>
</dbReference>
<evidence type="ECO:0000256" key="5">
    <source>
        <dbReference type="ARBA" id="ARBA00023008"/>
    </source>
</evidence>
<feature type="domain" description="Copper amine oxidase catalytic" evidence="10">
    <location>
        <begin position="314"/>
        <end position="724"/>
    </location>
</feature>
<dbReference type="Gene3D" id="2.70.98.20">
    <property type="entry name" value="Copper amine oxidase, catalytic domain"/>
    <property type="match status" value="1"/>
</dbReference>
<dbReference type="GO" id="GO:0009308">
    <property type="term" value="P:amine metabolic process"/>
    <property type="evidence" value="ECO:0007669"/>
    <property type="project" value="UniProtKB-UniRule"/>
</dbReference>
<evidence type="ECO:0000259" key="10">
    <source>
        <dbReference type="Pfam" id="PF01179"/>
    </source>
</evidence>
<dbReference type="EMBL" id="HBHD01001649">
    <property type="protein sequence ID" value="CAD9652229.1"/>
    <property type="molecule type" value="Transcribed_RNA"/>
</dbReference>
<evidence type="ECO:0000256" key="1">
    <source>
        <dbReference type="ARBA" id="ARBA00007983"/>
    </source>
</evidence>
<evidence type="ECO:0000256" key="8">
    <source>
        <dbReference type="RuleBase" id="RU000672"/>
    </source>
</evidence>
<dbReference type="InterPro" id="IPR000269">
    <property type="entry name" value="Cu_amine_oxidase"/>
</dbReference>
<dbReference type="GO" id="GO:0048038">
    <property type="term" value="F:quinone binding"/>
    <property type="evidence" value="ECO:0007669"/>
    <property type="project" value="InterPro"/>
</dbReference>
<gene>
    <name evidence="13" type="ORF">CCHL1392_LOCUS903</name>
    <name evidence="14" type="ORF">CCHL1392_LOCUS904</name>
</gene>
<dbReference type="GO" id="GO:0005507">
    <property type="term" value="F:copper ion binding"/>
    <property type="evidence" value="ECO:0007669"/>
    <property type="project" value="InterPro"/>
</dbReference>
<evidence type="ECO:0000313" key="14">
    <source>
        <dbReference type="EMBL" id="CAD9652229.1"/>
    </source>
</evidence>
<dbReference type="GO" id="GO:0005886">
    <property type="term" value="C:plasma membrane"/>
    <property type="evidence" value="ECO:0007669"/>
    <property type="project" value="TreeGrafter"/>
</dbReference>
<reference evidence="14" key="1">
    <citation type="submission" date="2021-01" db="EMBL/GenBank/DDBJ databases">
        <authorList>
            <person name="Corre E."/>
            <person name="Pelletier E."/>
            <person name="Niang G."/>
            <person name="Scheremetjew M."/>
            <person name="Finn R."/>
            <person name="Kale V."/>
            <person name="Holt S."/>
            <person name="Cochrane G."/>
            <person name="Meng A."/>
            <person name="Brown T."/>
            <person name="Cohen L."/>
        </authorList>
    </citation>
    <scope>NUCLEOTIDE SEQUENCE</scope>
    <source>
        <strain evidence="14">SAG 11-48b</strain>
    </source>
</reference>
<dbReference type="SUPFAM" id="SSF49998">
    <property type="entry name" value="Amine oxidase catalytic domain"/>
    <property type="match status" value="1"/>
</dbReference>
<organism evidence="14">
    <name type="scientific">Chlamydomonas chlamydogama</name>
    <dbReference type="NCBI Taxonomy" id="225041"/>
    <lineage>
        <taxon>Eukaryota</taxon>
        <taxon>Viridiplantae</taxon>
        <taxon>Chlorophyta</taxon>
        <taxon>core chlorophytes</taxon>
        <taxon>Chlorophyceae</taxon>
        <taxon>CS clade</taxon>
        <taxon>Chlamydomonadales</taxon>
        <taxon>Chlamydomonadaceae</taxon>
        <taxon>Chlamydomonas</taxon>
    </lineage>
</organism>
<protein>
    <recommendedName>
        <fullName evidence="8">Amine oxidase</fullName>
        <ecNumber evidence="8">1.4.3.-</ecNumber>
    </recommendedName>
</protein>
<evidence type="ECO:0000259" key="12">
    <source>
        <dbReference type="Pfam" id="PF02728"/>
    </source>
</evidence>
<feature type="modified residue" description="2',4',5'-topaquinone" evidence="7">
    <location>
        <position position="474"/>
    </location>
</feature>
<evidence type="ECO:0000256" key="9">
    <source>
        <dbReference type="SAM" id="SignalP"/>
    </source>
</evidence>
<dbReference type="InterPro" id="IPR015802">
    <property type="entry name" value="Cu_amine_oxidase_N3"/>
</dbReference>
<keyword evidence="2 8" id="KW-0479">Metal-binding</keyword>
<evidence type="ECO:0000256" key="4">
    <source>
        <dbReference type="ARBA" id="ARBA00023002"/>
    </source>
</evidence>
<dbReference type="GO" id="GO:0008131">
    <property type="term" value="F:primary methylamine oxidase activity"/>
    <property type="evidence" value="ECO:0007669"/>
    <property type="project" value="InterPro"/>
</dbReference>
<dbReference type="InterPro" id="IPR015798">
    <property type="entry name" value="Cu_amine_oxidase_C"/>
</dbReference>
<comment type="similarity">
    <text evidence="1 8">Belongs to the copper/topaquinone oxidase family.</text>
</comment>
<feature type="domain" description="Copper amine oxidase N2-terminal" evidence="11">
    <location>
        <begin position="52"/>
        <end position="136"/>
    </location>
</feature>
<dbReference type="Pfam" id="PF02728">
    <property type="entry name" value="Cu_amine_oxidN3"/>
    <property type="match status" value="1"/>
</dbReference>
<accession>A0A6T5TPM3</accession>
<feature type="active site" description="Schiff-base intermediate with substrate; via topaquinone" evidence="6">
    <location>
        <position position="474"/>
    </location>
</feature>
<evidence type="ECO:0000256" key="6">
    <source>
        <dbReference type="PIRSR" id="PIRSR600269-50"/>
    </source>
</evidence>
<dbReference type="PANTHER" id="PTHR10638:SF20">
    <property type="entry name" value="AMINE OXIDASE"/>
    <property type="match status" value="1"/>
</dbReference>
<evidence type="ECO:0000259" key="11">
    <source>
        <dbReference type="Pfam" id="PF02727"/>
    </source>
</evidence>
<dbReference type="Pfam" id="PF01179">
    <property type="entry name" value="Cu_amine_oxid"/>
    <property type="match status" value="1"/>
</dbReference>
<dbReference type="EC" id="1.4.3.-" evidence="8"/>
<feature type="chain" id="PRO_5035584807" description="Amine oxidase" evidence="9">
    <location>
        <begin position="20"/>
        <end position="769"/>
    </location>
</feature>
<dbReference type="InterPro" id="IPR036460">
    <property type="entry name" value="Cu_amine_oxidase_C_sf"/>
</dbReference>
<dbReference type="AlphaFoldDB" id="A0A6T5TPM3"/>
<keyword evidence="3 6" id="KW-0801">TPQ</keyword>
<dbReference type="InterPro" id="IPR015800">
    <property type="entry name" value="Cu_amine_oxidase_N2"/>
</dbReference>
<keyword evidence="4 8" id="KW-0560">Oxidoreductase</keyword>
<name>A0A6T5TPM3_9CHLO</name>
<feature type="signal peptide" evidence="9">
    <location>
        <begin position="1"/>
        <end position="19"/>
    </location>
</feature>